<evidence type="ECO:0000313" key="1">
    <source>
        <dbReference type="EMBL" id="CAG8784792.1"/>
    </source>
</evidence>
<protein>
    <submittedName>
        <fullName evidence="1">10040_t:CDS:1</fullName>
    </submittedName>
</protein>
<proteinExistence type="predicted"/>
<reference evidence="1" key="1">
    <citation type="submission" date="2021-06" db="EMBL/GenBank/DDBJ databases">
        <authorList>
            <person name="Kallberg Y."/>
            <person name="Tangrot J."/>
            <person name="Rosling A."/>
        </authorList>
    </citation>
    <scope>NUCLEOTIDE SEQUENCE</scope>
    <source>
        <strain evidence="1">CL356</strain>
    </source>
</reference>
<feature type="non-terminal residue" evidence="1">
    <location>
        <position position="1"/>
    </location>
</feature>
<keyword evidence="2" id="KW-1185">Reference proteome</keyword>
<name>A0ACA9RB12_9GLOM</name>
<accession>A0ACA9RB12</accession>
<organism evidence="1 2">
    <name type="scientific">Acaulospora colombiana</name>
    <dbReference type="NCBI Taxonomy" id="27376"/>
    <lineage>
        <taxon>Eukaryota</taxon>
        <taxon>Fungi</taxon>
        <taxon>Fungi incertae sedis</taxon>
        <taxon>Mucoromycota</taxon>
        <taxon>Glomeromycotina</taxon>
        <taxon>Glomeromycetes</taxon>
        <taxon>Diversisporales</taxon>
        <taxon>Acaulosporaceae</taxon>
        <taxon>Acaulospora</taxon>
    </lineage>
</organism>
<sequence>RMGLNVDWPSAVTVQTYDTSAHSLSPSENTSVTGGQREGLPAYSIWDVRTGDGETFVHPWCNCGKLCQWDISSSPHSLLDERRLGPEGKYWWWSDYGNKVIFEKLDTFMDYDYRL</sequence>
<feature type="non-terminal residue" evidence="1">
    <location>
        <position position="115"/>
    </location>
</feature>
<dbReference type="Proteomes" id="UP000789525">
    <property type="component" value="Unassembled WGS sequence"/>
</dbReference>
<evidence type="ECO:0000313" key="2">
    <source>
        <dbReference type="Proteomes" id="UP000789525"/>
    </source>
</evidence>
<gene>
    <name evidence="1" type="ORF">ACOLOM_LOCUS14496</name>
</gene>
<comment type="caution">
    <text evidence="1">The sequence shown here is derived from an EMBL/GenBank/DDBJ whole genome shotgun (WGS) entry which is preliminary data.</text>
</comment>
<dbReference type="EMBL" id="CAJVPT010074929">
    <property type="protein sequence ID" value="CAG8784792.1"/>
    <property type="molecule type" value="Genomic_DNA"/>
</dbReference>